<reference evidence="1 2" key="1">
    <citation type="journal article" date="2018" name="Nat. Ecol. Evol.">
        <title>Pezizomycetes genomes reveal the molecular basis of ectomycorrhizal truffle lifestyle.</title>
        <authorList>
            <person name="Murat C."/>
            <person name="Payen T."/>
            <person name="Noel B."/>
            <person name="Kuo A."/>
            <person name="Morin E."/>
            <person name="Chen J."/>
            <person name="Kohler A."/>
            <person name="Krizsan K."/>
            <person name="Balestrini R."/>
            <person name="Da Silva C."/>
            <person name="Montanini B."/>
            <person name="Hainaut M."/>
            <person name="Levati E."/>
            <person name="Barry K.W."/>
            <person name="Belfiori B."/>
            <person name="Cichocki N."/>
            <person name="Clum A."/>
            <person name="Dockter R.B."/>
            <person name="Fauchery L."/>
            <person name="Guy J."/>
            <person name="Iotti M."/>
            <person name="Le Tacon F."/>
            <person name="Lindquist E.A."/>
            <person name="Lipzen A."/>
            <person name="Malagnac F."/>
            <person name="Mello A."/>
            <person name="Molinier V."/>
            <person name="Miyauchi S."/>
            <person name="Poulain J."/>
            <person name="Riccioni C."/>
            <person name="Rubini A."/>
            <person name="Sitrit Y."/>
            <person name="Splivallo R."/>
            <person name="Traeger S."/>
            <person name="Wang M."/>
            <person name="Zifcakova L."/>
            <person name="Wipf D."/>
            <person name="Zambonelli A."/>
            <person name="Paolocci F."/>
            <person name="Nowrousian M."/>
            <person name="Ottonello S."/>
            <person name="Baldrian P."/>
            <person name="Spatafora J.W."/>
            <person name="Henrissat B."/>
            <person name="Nagy L.G."/>
            <person name="Aury J.M."/>
            <person name="Wincker P."/>
            <person name="Grigoriev I.V."/>
            <person name="Bonfante P."/>
            <person name="Martin F.M."/>
        </authorList>
    </citation>
    <scope>NUCLEOTIDE SEQUENCE [LARGE SCALE GENOMIC DNA]</scope>
    <source>
        <strain evidence="1 2">120613-1</strain>
    </source>
</reference>
<organism evidence="1 2">
    <name type="scientific">Choiromyces venosus 120613-1</name>
    <dbReference type="NCBI Taxonomy" id="1336337"/>
    <lineage>
        <taxon>Eukaryota</taxon>
        <taxon>Fungi</taxon>
        <taxon>Dikarya</taxon>
        <taxon>Ascomycota</taxon>
        <taxon>Pezizomycotina</taxon>
        <taxon>Pezizomycetes</taxon>
        <taxon>Pezizales</taxon>
        <taxon>Tuberaceae</taxon>
        <taxon>Choiromyces</taxon>
    </lineage>
</organism>
<dbReference type="EMBL" id="ML120372">
    <property type="protein sequence ID" value="RPB01582.1"/>
    <property type="molecule type" value="Genomic_DNA"/>
</dbReference>
<proteinExistence type="predicted"/>
<evidence type="ECO:0000313" key="1">
    <source>
        <dbReference type="EMBL" id="RPB01582.1"/>
    </source>
</evidence>
<dbReference type="AlphaFoldDB" id="A0A3N4JXM0"/>
<gene>
    <name evidence="1" type="ORF">L873DRAFT_1803318</name>
</gene>
<protein>
    <submittedName>
        <fullName evidence="1">Uncharacterized protein</fullName>
    </submittedName>
</protein>
<accession>A0A3N4JXM0</accession>
<keyword evidence="2" id="KW-1185">Reference proteome</keyword>
<dbReference type="Proteomes" id="UP000276215">
    <property type="component" value="Unassembled WGS sequence"/>
</dbReference>
<name>A0A3N4JXM0_9PEZI</name>
<sequence>MEFDPDNITPIATLLGYCQGLITVDKKASTSIFEPPFQWALKRHRVVKRLLDREDVDIEFQDDVD</sequence>
<evidence type="ECO:0000313" key="2">
    <source>
        <dbReference type="Proteomes" id="UP000276215"/>
    </source>
</evidence>